<keyword evidence="6 7" id="KW-0520">NAD</keyword>
<evidence type="ECO:0000313" key="12">
    <source>
        <dbReference type="Proteomes" id="UP000182192"/>
    </source>
</evidence>
<evidence type="ECO:0000256" key="4">
    <source>
        <dbReference type="ARBA" id="ARBA00022741"/>
    </source>
</evidence>
<evidence type="ECO:0000256" key="1">
    <source>
        <dbReference type="ARBA" id="ARBA00005188"/>
    </source>
</evidence>
<dbReference type="CDD" id="cd00553">
    <property type="entry name" value="NAD_synthase"/>
    <property type="match status" value="1"/>
</dbReference>
<dbReference type="Pfam" id="PF02540">
    <property type="entry name" value="NAD_synthase"/>
    <property type="match status" value="1"/>
</dbReference>
<dbReference type="GO" id="GO:0009435">
    <property type="term" value="P:NAD+ biosynthetic process"/>
    <property type="evidence" value="ECO:0007669"/>
    <property type="project" value="UniProtKB-UniRule"/>
</dbReference>
<dbReference type="NCBIfam" id="TIGR00552">
    <property type="entry name" value="nadE"/>
    <property type="match status" value="1"/>
</dbReference>
<feature type="binding site" evidence="7">
    <location>
        <begin position="349"/>
        <end position="356"/>
    </location>
    <ligand>
        <name>ATP</name>
        <dbReference type="ChEBI" id="CHEBI:30616"/>
    </ligand>
</feature>
<comment type="similarity">
    <text evidence="2 7 8">In the C-terminal section; belongs to the NAD synthetase family.</text>
</comment>
<dbReference type="InterPro" id="IPR003010">
    <property type="entry name" value="C-N_Hydrolase"/>
</dbReference>
<gene>
    <name evidence="7" type="primary">nadE</name>
    <name evidence="11" type="ORF">SAMN02910406_03845</name>
</gene>
<dbReference type="Gene3D" id="3.40.50.620">
    <property type="entry name" value="HUPs"/>
    <property type="match status" value="1"/>
</dbReference>
<evidence type="ECO:0000256" key="5">
    <source>
        <dbReference type="ARBA" id="ARBA00022840"/>
    </source>
</evidence>
<evidence type="ECO:0000259" key="10">
    <source>
        <dbReference type="PROSITE" id="PS50263"/>
    </source>
</evidence>
<comment type="pathway">
    <text evidence="1 7 8">Cofactor biosynthesis; NAD(+) biosynthesis; NAD(+) from deamido-NAD(+) (L-Gln route): step 1/1.</text>
</comment>
<dbReference type="InterPro" id="IPR003694">
    <property type="entry name" value="NAD_synthase"/>
</dbReference>
<dbReference type="CDD" id="cd07570">
    <property type="entry name" value="GAT_Gln-NAD-synth"/>
    <property type="match status" value="1"/>
</dbReference>
<evidence type="ECO:0000256" key="2">
    <source>
        <dbReference type="ARBA" id="ARBA00007145"/>
    </source>
</evidence>
<protein>
    <recommendedName>
        <fullName evidence="7 8">Glutamine-dependent NAD(+) synthetase</fullName>
        <ecNumber evidence="7 8">6.3.5.1</ecNumber>
    </recommendedName>
    <alternativeName>
        <fullName evidence="7 8">NAD(+) synthase [glutamine-hydrolyzing]</fullName>
    </alternativeName>
</protein>
<reference evidence="11 12" key="1">
    <citation type="submission" date="2016-10" db="EMBL/GenBank/DDBJ databases">
        <authorList>
            <person name="de Groot N.N."/>
        </authorList>
    </citation>
    <scope>NUCLEOTIDE SEQUENCE [LARGE SCALE GENOMIC DNA]</scope>
    <source>
        <strain evidence="11 12">AR67</strain>
    </source>
</reference>
<dbReference type="PANTHER" id="PTHR23090:SF9">
    <property type="entry name" value="GLUTAMINE-DEPENDENT NAD(+) SYNTHETASE"/>
    <property type="match status" value="1"/>
</dbReference>
<dbReference type="InterPro" id="IPR014445">
    <property type="entry name" value="Gln-dep_NAD_synthase"/>
</dbReference>
<dbReference type="InterPro" id="IPR036526">
    <property type="entry name" value="C-N_Hydrolase_sf"/>
</dbReference>
<dbReference type="Gene3D" id="1.10.10.1140">
    <property type="entry name" value="Glutamine-dependent NAD+ synthetase, C-terminal domain"/>
    <property type="match status" value="1"/>
</dbReference>
<dbReference type="Gene3D" id="3.60.110.10">
    <property type="entry name" value="Carbon-nitrogen hydrolase"/>
    <property type="match status" value="1"/>
</dbReference>
<dbReference type="GO" id="GO:0008795">
    <property type="term" value="F:NAD+ synthase activity"/>
    <property type="evidence" value="ECO:0007669"/>
    <property type="project" value="UniProtKB-UniRule"/>
</dbReference>
<dbReference type="HAMAP" id="MF_02090">
    <property type="entry name" value="NadE_glutamine_dep"/>
    <property type="match status" value="1"/>
</dbReference>
<feature type="binding site" evidence="7">
    <location>
        <position position="121"/>
    </location>
    <ligand>
        <name>L-glutamine</name>
        <dbReference type="ChEBI" id="CHEBI:58359"/>
    </ligand>
</feature>
<dbReference type="GO" id="GO:0004359">
    <property type="term" value="F:glutaminase activity"/>
    <property type="evidence" value="ECO:0007669"/>
    <property type="project" value="InterPro"/>
</dbReference>
<feature type="binding site" evidence="7">
    <location>
        <position position="596"/>
    </location>
    <ligand>
        <name>deamido-NAD(+)</name>
        <dbReference type="ChEBI" id="CHEBI:58437"/>
        <note>ligand shared between two neighboring subunits</note>
    </ligand>
</feature>
<dbReference type="GO" id="GO:0003952">
    <property type="term" value="F:NAD+ synthase (glutamine-hydrolyzing) activity"/>
    <property type="evidence" value="ECO:0007669"/>
    <property type="project" value="UniProtKB-UniRule"/>
</dbReference>
<evidence type="ECO:0000256" key="3">
    <source>
        <dbReference type="ARBA" id="ARBA00022598"/>
    </source>
</evidence>
<comment type="catalytic activity">
    <reaction evidence="7 8">
        <text>deamido-NAD(+) + L-glutamine + ATP + H2O = L-glutamate + AMP + diphosphate + NAD(+) + H(+)</text>
        <dbReference type="Rhea" id="RHEA:24384"/>
        <dbReference type="ChEBI" id="CHEBI:15377"/>
        <dbReference type="ChEBI" id="CHEBI:15378"/>
        <dbReference type="ChEBI" id="CHEBI:29985"/>
        <dbReference type="ChEBI" id="CHEBI:30616"/>
        <dbReference type="ChEBI" id="CHEBI:33019"/>
        <dbReference type="ChEBI" id="CHEBI:57540"/>
        <dbReference type="ChEBI" id="CHEBI:58359"/>
        <dbReference type="ChEBI" id="CHEBI:58437"/>
        <dbReference type="ChEBI" id="CHEBI:456215"/>
        <dbReference type="EC" id="6.3.5.1"/>
    </reaction>
</comment>
<evidence type="ECO:0000313" key="11">
    <source>
        <dbReference type="EMBL" id="SFD41504.1"/>
    </source>
</evidence>
<dbReference type="OrthoDB" id="9803818at2"/>
<evidence type="ECO:0000256" key="9">
    <source>
        <dbReference type="RuleBase" id="RU003811"/>
    </source>
</evidence>
<keyword evidence="3 7" id="KW-0436">Ligase</keyword>
<dbReference type="InterPro" id="IPR014729">
    <property type="entry name" value="Rossmann-like_a/b/a_fold"/>
</dbReference>
<dbReference type="EC" id="6.3.5.1" evidence="7 8"/>
<sequence>MKDGYIIIACATPSLKVADCPYNADRMIELIDEAHNKGVKIVCFPELSITGYTCADLFLQDTLLESAKRELLRIIKATEGKDIVSIVGVPLEVSGKLYNCAVIINKGKAIGAVAKKNIPNYSEFYEVRHFTAAADDLCADISLGESYSVHLENTIFACKEMPDITFGIEICEDMWVCSPPAEKLAASGAVMIFNLSASDEVIGKAEYRRTLIKAHSGSMACAYAYADCGIGESTQDMVFAGHDIIAENGSILAESKPFSSGLTIADIDVKKLHYERRRMNSFKALQDIPAAYFSLDITKTKLDRTFPQTPFVPTDKNVLDSRCEEILTMQAVGLMTRLRHIGCKTAVLGLSGGLDSTLALIVTVHAFDMLGLERSGIHTITMPCFGTTDRTYNNAVTLAKAYGASLSEINICKSVTQHFEDIGQSADVHDVTYENSQARERTQVLMDKANQQGGIVIGTGDLSELTLGWATYNGDHMSMYAVNASIPKTLVRWLVNYEAQVSEGELKTVLEDILDTPVSPELLPPEENGTISQKTEDIVGPYELHDFFMYYMLRCGFTPSKIFRIACIAFNEKYTKEVILKWLKTFYRRFFSQQFKRSCLPDGPKVGTVTLSPRGDWRMPSDASASIWLKEIENIQL</sequence>
<feature type="binding site" evidence="7">
    <location>
        <position position="198"/>
    </location>
    <ligand>
        <name>L-glutamine</name>
        <dbReference type="ChEBI" id="CHEBI:58359"/>
    </ligand>
</feature>
<evidence type="ECO:0000256" key="8">
    <source>
        <dbReference type="PIRNR" id="PIRNR006630"/>
    </source>
</evidence>
<feature type="binding site" evidence="7">
    <location>
        <position position="459"/>
    </location>
    <ligand>
        <name>ATP</name>
        <dbReference type="ChEBI" id="CHEBI:30616"/>
    </ligand>
</feature>
<dbReference type="PROSITE" id="PS50263">
    <property type="entry name" value="CN_HYDROLASE"/>
    <property type="match status" value="1"/>
</dbReference>
<feature type="domain" description="CN hydrolase" evidence="10">
    <location>
        <begin position="6"/>
        <end position="269"/>
    </location>
</feature>
<dbReference type="Pfam" id="PF00795">
    <property type="entry name" value="CN_hydrolase"/>
    <property type="match status" value="1"/>
</dbReference>
<comment type="similarity">
    <text evidence="9">Belongs to the NAD synthetase family.</text>
</comment>
<dbReference type="InterPro" id="IPR041856">
    <property type="entry name" value="NAD+_synth_C"/>
</dbReference>
<dbReference type="PANTHER" id="PTHR23090">
    <property type="entry name" value="NH 3 /GLUTAMINE-DEPENDENT NAD + SYNTHETASE"/>
    <property type="match status" value="1"/>
</dbReference>
<dbReference type="GO" id="GO:0005737">
    <property type="term" value="C:cytoplasm"/>
    <property type="evidence" value="ECO:0007669"/>
    <property type="project" value="InterPro"/>
</dbReference>
<dbReference type="Proteomes" id="UP000182192">
    <property type="component" value="Unassembled WGS sequence"/>
</dbReference>
<evidence type="ECO:0000256" key="6">
    <source>
        <dbReference type="ARBA" id="ARBA00023027"/>
    </source>
</evidence>
<feature type="binding site" evidence="7">
    <location>
        <position position="204"/>
    </location>
    <ligand>
        <name>L-glutamine</name>
        <dbReference type="ChEBI" id="CHEBI:58359"/>
    </ligand>
</feature>
<feature type="binding site" evidence="7">
    <location>
        <begin position="469"/>
        <end position="472"/>
    </location>
    <ligand>
        <name>deamido-NAD(+)</name>
        <dbReference type="ChEBI" id="CHEBI:58437"/>
        <note>ligand shared between two neighboring subunits</note>
    </ligand>
</feature>
<dbReference type="NCBIfam" id="NF002730">
    <property type="entry name" value="PRK02628.1"/>
    <property type="match status" value="1"/>
</dbReference>
<accession>A0A1I1S4H7</accession>
<dbReference type="SUPFAM" id="SSF52402">
    <property type="entry name" value="Adenine nucleotide alpha hydrolases-like"/>
    <property type="match status" value="1"/>
</dbReference>
<feature type="binding site" evidence="7">
    <location>
        <position position="464"/>
    </location>
    <ligand>
        <name>deamido-NAD(+)</name>
        <dbReference type="ChEBI" id="CHEBI:58437"/>
        <note>ligand shared between two neighboring subunits</note>
    </ligand>
</feature>
<feature type="binding site" evidence="7">
    <location>
        <position position="435"/>
    </location>
    <ligand>
        <name>deamido-NAD(+)</name>
        <dbReference type="ChEBI" id="CHEBI:58437"/>
        <note>ligand shared between two neighboring subunits</note>
    </ligand>
</feature>
<keyword evidence="4 7" id="KW-0547">Nucleotide-binding</keyword>
<name>A0A1I1S4H7_RUMAL</name>
<keyword evidence="5 7" id="KW-0067">ATP-binding</keyword>
<comment type="function">
    <text evidence="7">Catalyzes the ATP-dependent amidation of deamido-NAD to form NAD. Uses L-glutamine as a nitrogen source.</text>
</comment>
<organism evidence="11 12">
    <name type="scientific">Ruminococcus albus</name>
    <dbReference type="NCBI Taxonomy" id="1264"/>
    <lineage>
        <taxon>Bacteria</taxon>
        <taxon>Bacillati</taxon>
        <taxon>Bacillota</taxon>
        <taxon>Clostridia</taxon>
        <taxon>Eubacteriales</taxon>
        <taxon>Oscillospiraceae</taxon>
        <taxon>Ruminococcus</taxon>
    </lineage>
</organism>
<dbReference type="UniPathway" id="UPA00253">
    <property type="reaction ID" value="UER00334"/>
</dbReference>
<feature type="active site" description="For glutaminase activity" evidence="7">
    <location>
        <position position="115"/>
    </location>
</feature>
<dbReference type="FunFam" id="1.10.10.1140:FF:000001">
    <property type="entry name" value="Glutamine-dependent NAD(+) synthetase"/>
    <property type="match status" value="1"/>
</dbReference>
<proteinExistence type="inferred from homology"/>
<dbReference type="InterPro" id="IPR022310">
    <property type="entry name" value="NAD/GMP_synthase"/>
</dbReference>
<dbReference type="EMBL" id="FOKQ01000084">
    <property type="protein sequence ID" value="SFD41504.1"/>
    <property type="molecule type" value="Genomic_DNA"/>
</dbReference>
<dbReference type="RefSeq" id="WP_074963532.1">
    <property type="nucleotide sequence ID" value="NZ_FOKQ01000084.1"/>
</dbReference>
<dbReference type="SUPFAM" id="SSF56317">
    <property type="entry name" value="Carbon-nitrogen hydrolase"/>
    <property type="match status" value="1"/>
</dbReference>
<feature type="active site" description="Nucleophile; for glutaminase activity" evidence="7">
    <location>
        <position position="171"/>
    </location>
</feature>
<feature type="active site" description="Proton acceptor; for glutaminase activity" evidence="7">
    <location>
        <position position="46"/>
    </location>
</feature>
<dbReference type="GO" id="GO:0005524">
    <property type="term" value="F:ATP binding"/>
    <property type="evidence" value="ECO:0007669"/>
    <property type="project" value="UniProtKB-UniRule"/>
</dbReference>
<dbReference type="AlphaFoldDB" id="A0A1I1S4H7"/>
<dbReference type="PIRSF" id="PIRSF006630">
    <property type="entry name" value="NADS_GAT"/>
    <property type="match status" value="1"/>
</dbReference>
<evidence type="ECO:0000256" key="7">
    <source>
        <dbReference type="HAMAP-Rule" id="MF_02090"/>
    </source>
</evidence>